<evidence type="ECO:0000256" key="6">
    <source>
        <dbReference type="ARBA" id="ARBA00023136"/>
    </source>
</evidence>
<feature type="binding site" description="axial binding residue" evidence="7">
    <location>
        <position position="118"/>
    </location>
    <ligand>
        <name>heme</name>
        <dbReference type="ChEBI" id="CHEBI:30413"/>
    </ligand>
    <ligandPart>
        <name>Fe</name>
        <dbReference type="ChEBI" id="CHEBI:18248"/>
    </ligandPart>
</feature>
<dbReference type="GO" id="GO:0020037">
    <property type="term" value="F:heme binding"/>
    <property type="evidence" value="ECO:0007669"/>
    <property type="project" value="InterPro"/>
</dbReference>
<dbReference type="STRING" id="74649.A0A2P6P6U3"/>
<dbReference type="Gene3D" id="1.10.630.10">
    <property type="entry name" value="Cytochrome P450"/>
    <property type="match status" value="1"/>
</dbReference>
<organism evidence="9 10">
    <name type="scientific">Rosa chinensis</name>
    <name type="common">China rose</name>
    <dbReference type="NCBI Taxonomy" id="74649"/>
    <lineage>
        <taxon>Eukaryota</taxon>
        <taxon>Viridiplantae</taxon>
        <taxon>Streptophyta</taxon>
        <taxon>Embryophyta</taxon>
        <taxon>Tracheophyta</taxon>
        <taxon>Spermatophyta</taxon>
        <taxon>Magnoliopsida</taxon>
        <taxon>eudicotyledons</taxon>
        <taxon>Gunneridae</taxon>
        <taxon>Pentapetalae</taxon>
        <taxon>rosids</taxon>
        <taxon>fabids</taxon>
        <taxon>Rosales</taxon>
        <taxon>Rosaceae</taxon>
        <taxon>Rosoideae</taxon>
        <taxon>Rosoideae incertae sedis</taxon>
        <taxon>Rosa</taxon>
    </lineage>
</organism>
<dbReference type="InterPro" id="IPR002401">
    <property type="entry name" value="Cyt_P450_E_grp-I"/>
</dbReference>
<dbReference type="EMBL" id="PDCK01000045">
    <property type="protein sequence ID" value="PRQ17651.1"/>
    <property type="molecule type" value="Genomic_DNA"/>
</dbReference>
<comment type="cofactor">
    <cofactor evidence="7">
        <name>heme</name>
        <dbReference type="ChEBI" id="CHEBI:30413"/>
    </cofactor>
</comment>
<dbReference type="EC" id="1.14.14.141" evidence="9"/>
<dbReference type="AlphaFoldDB" id="A0A2P6P6U3"/>
<keyword evidence="7 8" id="KW-0349">Heme</keyword>
<dbReference type="PANTHER" id="PTHR47956:SF4">
    <property type="entry name" value="CYTOCHROME P450 71A21-RELATED"/>
    <property type="match status" value="1"/>
</dbReference>
<evidence type="ECO:0000256" key="2">
    <source>
        <dbReference type="ARBA" id="ARBA00010617"/>
    </source>
</evidence>
<evidence type="ECO:0000256" key="5">
    <source>
        <dbReference type="ARBA" id="ARBA00023002"/>
    </source>
</evidence>
<proteinExistence type="inferred from homology"/>
<evidence type="ECO:0000256" key="1">
    <source>
        <dbReference type="ARBA" id="ARBA00004167"/>
    </source>
</evidence>
<protein>
    <submittedName>
        <fullName evidence="9">Putative psoralen synthase</fullName>
        <ecNumber evidence="9">1.14.14.141</ecNumber>
    </submittedName>
</protein>
<dbReference type="GO" id="GO:0005506">
    <property type="term" value="F:iron ion binding"/>
    <property type="evidence" value="ECO:0007669"/>
    <property type="project" value="InterPro"/>
</dbReference>
<keyword evidence="10" id="KW-1185">Reference proteome</keyword>
<evidence type="ECO:0000256" key="3">
    <source>
        <dbReference type="ARBA" id="ARBA00022692"/>
    </source>
</evidence>
<comment type="similarity">
    <text evidence="2 8">Belongs to the cytochrome P450 family.</text>
</comment>
<sequence>MSKLQNEVREVVGNKTHLTEDDLIGMNYLRAVIKETLRLHPPLSIILRMSTEDVNIKGYNIKANTRVRMNVWQIGRDPMSYNKAEEFEPERFLNSRRPIDYKGNDFQLIPFGVGRRGCPGSHFAISAAEIALASLVHKFDWALPDESKPQEFDMTESIHYTNFVIRQRQKTVV</sequence>
<comment type="subcellular location">
    <subcellularLocation>
        <location evidence="1">Membrane</location>
        <topology evidence="1">Single-pass membrane protein</topology>
    </subcellularLocation>
</comment>
<dbReference type="InterPro" id="IPR001128">
    <property type="entry name" value="Cyt_P450"/>
</dbReference>
<keyword evidence="4" id="KW-1133">Transmembrane helix</keyword>
<dbReference type="PRINTS" id="PR00385">
    <property type="entry name" value="P450"/>
</dbReference>
<name>A0A2P6P6U3_ROSCH</name>
<keyword evidence="6" id="KW-0472">Membrane</keyword>
<keyword evidence="7 8" id="KW-0479">Metal-binding</keyword>
<evidence type="ECO:0000256" key="4">
    <source>
        <dbReference type="ARBA" id="ARBA00022989"/>
    </source>
</evidence>
<dbReference type="OMA" id="DENHFED"/>
<dbReference type="GO" id="GO:0102876">
    <property type="term" value="F:psoralen synthase (NADPH) activity"/>
    <property type="evidence" value="ECO:0007669"/>
    <property type="project" value="UniProtKB-EC"/>
</dbReference>
<dbReference type="InterPro" id="IPR050193">
    <property type="entry name" value="Cytochrome_P450_71"/>
</dbReference>
<evidence type="ECO:0000256" key="7">
    <source>
        <dbReference type="PIRSR" id="PIRSR602401-1"/>
    </source>
</evidence>
<dbReference type="PANTHER" id="PTHR47956">
    <property type="entry name" value="CYTOCHROME P450 71B11-RELATED"/>
    <property type="match status" value="1"/>
</dbReference>
<dbReference type="GO" id="GO:0016020">
    <property type="term" value="C:membrane"/>
    <property type="evidence" value="ECO:0007669"/>
    <property type="project" value="UniProtKB-SubCell"/>
</dbReference>
<evidence type="ECO:0000313" key="9">
    <source>
        <dbReference type="EMBL" id="PRQ17651.1"/>
    </source>
</evidence>
<keyword evidence="8" id="KW-0503">Monooxygenase</keyword>
<evidence type="ECO:0000256" key="8">
    <source>
        <dbReference type="RuleBase" id="RU000461"/>
    </source>
</evidence>
<reference evidence="9 10" key="1">
    <citation type="journal article" date="2018" name="Nat. Genet.">
        <title>The Rosa genome provides new insights in the design of modern roses.</title>
        <authorList>
            <person name="Bendahmane M."/>
        </authorList>
    </citation>
    <scope>NUCLEOTIDE SEQUENCE [LARGE SCALE GENOMIC DNA]</scope>
    <source>
        <strain evidence="10">cv. Old Blush</strain>
    </source>
</reference>
<keyword evidence="5 8" id="KW-0560">Oxidoreductase</keyword>
<keyword evidence="3" id="KW-0812">Transmembrane</keyword>
<dbReference type="SUPFAM" id="SSF48264">
    <property type="entry name" value="Cytochrome P450"/>
    <property type="match status" value="1"/>
</dbReference>
<evidence type="ECO:0000313" key="10">
    <source>
        <dbReference type="Proteomes" id="UP000238479"/>
    </source>
</evidence>
<gene>
    <name evidence="9" type="ORF">RchiOBHm_Chr7g0197311</name>
</gene>
<dbReference type="Pfam" id="PF00067">
    <property type="entry name" value="p450"/>
    <property type="match status" value="1"/>
</dbReference>
<dbReference type="Proteomes" id="UP000238479">
    <property type="component" value="Chromosome 7"/>
</dbReference>
<dbReference type="PROSITE" id="PS00086">
    <property type="entry name" value="CYTOCHROME_P450"/>
    <property type="match status" value="1"/>
</dbReference>
<comment type="caution">
    <text evidence="9">The sequence shown here is derived from an EMBL/GenBank/DDBJ whole genome shotgun (WGS) entry which is preliminary data.</text>
</comment>
<dbReference type="InterPro" id="IPR017972">
    <property type="entry name" value="Cyt_P450_CS"/>
</dbReference>
<accession>A0A2P6P6U3</accession>
<dbReference type="PRINTS" id="PR00463">
    <property type="entry name" value="EP450I"/>
</dbReference>
<dbReference type="Gramene" id="PRQ17651">
    <property type="protein sequence ID" value="PRQ17651"/>
    <property type="gene ID" value="RchiOBHm_Chr7g0197311"/>
</dbReference>
<dbReference type="InterPro" id="IPR036396">
    <property type="entry name" value="Cyt_P450_sf"/>
</dbReference>
<keyword evidence="7 8" id="KW-0408">Iron</keyword>